<evidence type="ECO:0000313" key="10">
    <source>
        <dbReference type="Proteomes" id="UP001432180"/>
    </source>
</evidence>
<feature type="domain" description="Tetrapyrrole methylase" evidence="8">
    <location>
        <begin position="331"/>
        <end position="431"/>
    </location>
</feature>
<dbReference type="InterPro" id="IPR000878">
    <property type="entry name" value="4pyrrol_Mease"/>
</dbReference>
<evidence type="ECO:0000256" key="1">
    <source>
        <dbReference type="ARBA" id="ARBA00004953"/>
    </source>
</evidence>
<feature type="domain" description="Tetrapyrrole methylase" evidence="8">
    <location>
        <begin position="22"/>
        <end position="234"/>
    </location>
</feature>
<evidence type="ECO:0000256" key="3">
    <source>
        <dbReference type="ARBA" id="ARBA00022573"/>
    </source>
</evidence>
<dbReference type="Pfam" id="PF00590">
    <property type="entry name" value="TP_methylase"/>
    <property type="match status" value="3"/>
</dbReference>
<dbReference type="GO" id="GO:0032259">
    <property type="term" value="P:methylation"/>
    <property type="evidence" value="ECO:0007669"/>
    <property type="project" value="UniProtKB-KW"/>
</dbReference>
<dbReference type="InterPro" id="IPR035996">
    <property type="entry name" value="4pyrrol_Methylase_sf"/>
</dbReference>
<dbReference type="InterPro" id="IPR014776">
    <property type="entry name" value="4pyrrole_Mease_sub2"/>
</dbReference>
<comment type="pathway">
    <text evidence="1">Cofactor biosynthesis; adenosylcobalamin biosynthesis.</text>
</comment>
<feature type="region of interest" description="Disordered" evidence="7">
    <location>
        <begin position="425"/>
        <end position="445"/>
    </location>
</feature>
<reference evidence="9 10" key="1">
    <citation type="journal article" date="2023" name="Microorganisms">
        <title>Thiorhodovibrio frisius and Trv. litoralis spp. nov., Two Novel Members from a Clade of Fastidious Purple Sulfur Bacteria That Exhibit Unique Red-Shifted Light-Harvesting Capabilities.</title>
        <authorList>
            <person name="Methner A."/>
            <person name="Kuzyk S.B."/>
            <person name="Petersen J."/>
            <person name="Bauer S."/>
            <person name="Brinkmann H."/>
            <person name="Sichau K."/>
            <person name="Wanner G."/>
            <person name="Wolf J."/>
            <person name="Neumann-Schaal M."/>
            <person name="Henke P."/>
            <person name="Tank M."/>
            <person name="Sproer C."/>
            <person name="Bunk B."/>
            <person name="Overmann J."/>
        </authorList>
    </citation>
    <scope>NUCLEOTIDE SEQUENCE [LARGE SCALE GENOMIC DNA]</scope>
    <source>
        <strain evidence="9 10">DSM 6702</strain>
    </source>
</reference>
<feature type="domain" description="Tetrapyrrole methylase" evidence="8">
    <location>
        <begin position="452"/>
        <end position="558"/>
    </location>
</feature>
<dbReference type="InterPro" id="IPR006363">
    <property type="entry name" value="Cbl_synth_CobJ/CibH_dom"/>
</dbReference>
<dbReference type="CDD" id="cd11646">
    <property type="entry name" value="Precorrin_3B_C17_MT"/>
    <property type="match status" value="1"/>
</dbReference>
<evidence type="ECO:0000259" key="8">
    <source>
        <dbReference type="Pfam" id="PF00590"/>
    </source>
</evidence>
<keyword evidence="4 9" id="KW-0489">Methyltransferase</keyword>
<dbReference type="Gene3D" id="3.30.950.10">
    <property type="entry name" value="Methyltransferase, Cobalt-precorrin-4 Transmethylase, Domain 2"/>
    <property type="match status" value="2"/>
</dbReference>
<keyword evidence="5 9" id="KW-0808">Transferase</keyword>
<feature type="region of interest" description="Disordered" evidence="7">
    <location>
        <begin position="1"/>
        <end position="21"/>
    </location>
</feature>
<evidence type="ECO:0000256" key="2">
    <source>
        <dbReference type="ARBA" id="ARBA00005879"/>
    </source>
</evidence>
<dbReference type="InterPro" id="IPR014777">
    <property type="entry name" value="4pyrrole_Mease_sub1"/>
</dbReference>
<dbReference type="InterPro" id="IPR006364">
    <property type="entry name" value="CobI/CbiL/CobIJ_dom"/>
</dbReference>
<sequence>MPVPDHPREEKTRLQPAPAPGRLIGLGVGPGDPELMTLKALRLLRAAPLVAYYAAENKGGNALTTVSEYLRPEQRLIPLIYPITGKIPPPPFDYEGVMRAFYDQSAERLAEQLAAGIDVAVLCEGDPFFYGSFMYLHDRLVGRFPTEVVAGVCSVVASASALRTPLVYRDQSLLVLSGTLPEAELRQRLSGCEAAAVMKLGTNFAKVRRVITELGLLDRARYVERATMGEERIRALPRIEPASVPYFAMILIPGETWPAIASGAALVPVTSPEEQLPDSVDEPPITEADLKDDGAEYRATHPPFDSRAPLDPVAPEPSGPPQYAGTRGGHLAVVGLGPGAPEWLTPEARAAIDQAEDILGYETYLRLAGPFRPDQRVRPSDNRQELDRARAALDLAASGRRVVLLSSGDPGIFAMASAVLEVLDRGPQSECEPEPEPEPATDSPWNPAWQKVALKILPGISAAQALAARVGAPLGHDFCVLSLSDNLKPWSLIERRLRLAAEADLVIALYNPRSRARPDSLGQALEILRALKSPTTPVALGHDVGRAAERTQVLTLAMLDPDAVDMRTVLIIGSSRSCVIARASGGKWFYTPRWSGE</sequence>
<protein>
    <submittedName>
        <fullName evidence="9">Precorrin-3B C(17)-methyltransferase</fullName>
        <ecNumber evidence="9">2.1.1.131</ecNumber>
    </submittedName>
</protein>
<dbReference type="GO" id="GO:0030789">
    <property type="term" value="F:precorrin-3B C17-methyltransferase activity"/>
    <property type="evidence" value="ECO:0007669"/>
    <property type="project" value="UniProtKB-EC"/>
</dbReference>
<keyword evidence="10" id="KW-1185">Reference proteome</keyword>
<evidence type="ECO:0000256" key="7">
    <source>
        <dbReference type="SAM" id="MobiDB-lite"/>
    </source>
</evidence>
<dbReference type="NCBIfam" id="NF004647">
    <property type="entry name" value="PRK05990.1"/>
    <property type="match status" value="1"/>
</dbReference>
<dbReference type="InterPro" id="IPR051810">
    <property type="entry name" value="Precorrin_MeTrfase"/>
</dbReference>
<feature type="region of interest" description="Disordered" evidence="7">
    <location>
        <begin position="296"/>
        <end position="329"/>
    </location>
</feature>
<dbReference type="EC" id="2.1.1.131" evidence="9"/>
<gene>
    <name evidence="9" type="primary">cobJ</name>
    <name evidence="9" type="ORF">Thiowin_00734</name>
</gene>
<dbReference type="SUPFAM" id="SSF53790">
    <property type="entry name" value="Tetrapyrrole methylase"/>
    <property type="match status" value="2"/>
</dbReference>
<dbReference type="PANTHER" id="PTHR47036">
    <property type="entry name" value="COBALT-FACTOR III C(17)-METHYLTRANSFERASE-RELATED"/>
    <property type="match status" value="1"/>
</dbReference>
<name>A0ABZ0S5J2_9GAMM</name>
<dbReference type="Gene3D" id="3.40.1010.10">
    <property type="entry name" value="Cobalt-precorrin-4 Transmethylase, Domain 1"/>
    <property type="match status" value="2"/>
</dbReference>
<proteinExistence type="inferred from homology"/>
<accession>A0ABZ0S5J2</accession>
<keyword evidence="6" id="KW-0949">S-adenosyl-L-methionine</keyword>
<dbReference type="Proteomes" id="UP001432180">
    <property type="component" value="Chromosome"/>
</dbReference>
<organism evidence="9 10">
    <name type="scientific">Thiorhodovibrio winogradskyi</name>
    <dbReference type="NCBI Taxonomy" id="77007"/>
    <lineage>
        <taxon>Bacteria</taxon>
        <taxon>Pseudomonadati</taxon>
        <taxon>Pseudomonadota</taxon>
        <taxon>Gammaproteobacteria</taxon>
        <taxon>Chromatiales</taxon>
        <taxon>Chromatiaceae</taxon>
        <taxon>Thiorhodovibrio</taxon>
    </lineage>
</organism>
<evidence type="ECO:0000256" key="6">
    <source>
        <dbReference type="ARBA" id="ARBA00022691"/>
    </source>
</evidence>
<dbReference type="EMBL" id="CP121472">
    <property type="protein sequence ID" value="WPL15817.1"/>
    <property type="molecule type" value="Genomic_DNA"/>
</dbReference>
<keyword evidence="3" id="KW-0169">Cobalamin biosynthesis</keyword>
<evidence type="ECO:0000313" key="9">
    <source>
        <dbReference type="EMBL" id="WPL15817.1"/>
    </source>
</evidence>
<comment type="similarity">
    <text evidence="2">Belongs to the precorrin methyltransferase family.</text>
</comment>
<dbReference type="NCBIfam" id="TIGR01467">
    <property type="entry name" value="cobI_cbiL"/>
    <property type="match status" value="1"/>
</dbReference>
<dbReference type="CDD" id="cd11645">
    <property type="entry name" value="Precorrin_2_C20_MT"/>
    <property type="match status" value="1"/>
</dbReference>
<evidence type="ECO:0000256" key="5">
    <source>
        <dbReference type="ARBA" id="ARBA00022679"/>
    </source>
</evidence>
<dbReference type="PANTHER" id="PTHR47036:SF1">
    <property type="entry name" value="COBALT-FACTOR III C(17)-METHYLTRANSFERASE-RELATED"/>
    <property type="match status" value="1"/>
</dbReference>
<feature type="compositionally biased region" description="Basic and acidic residues" evidence="7">
    <location>
        <begin position="1"/>
        <end position="13"/>
    </location>
</feature>
<evidence type="ECO:0000256" key="4">
    <source>
        <dbReference type="ARBA" id="ARBA00022603"/>
    </source>
</evidence>
<dbReference type="InterPro" id="IPR012382">
    <property type="entry name" value="CobI/CbiL"/>
</dbReference>